<dbReference type="SFLD" id="SFLDG01168">
    <property type="entry name" value="Ferric_reductase_subgroup_(FRE"/>
    <property type="match status" value="1"/>
</dbReference>
<evidence type="ECO:0000256" key="8">
    <source>
        <dbReference type="ARBA" id="ARBA00023065"/>
    </source>
</evidence>
<keyword evidence="7" id="KW-0560">Oxidoreductase</keyword>
<evidence type="ECO:0000256" key="7">
    <source>
        <dbReference type="ARBA" id="ARBA00023002"/>
    </source>
</evidence>
<dbReference type="InterPro" id="IPR039261">
    <property type="entry name" value="FNR_nucleotide-bd"/>
</dbReference>
<evidence type="ECO:0000256" key="3">
    <source>
        <dbReference type="ARBA" id="ARBA00022448"/>
    </source>
</evidence>
<keyword evidence="6 10" id="KW-1133">Transmembrane helix</keyword>
<dbReference type="Pfam" id="PF08022">
    <property type="entry name" value="FAD_binding_8"/>
    <property type="match status" value="1"/>
</dbReference>
<feature type="transmembrane region" description="Helical" evidence="10">
    <location>
        <begin position="41"/>
        <end position="61"/>
    </location>
</feature>
<keyword evidence="8" id="KW-0406">Ion transport</keyword>
<dbReference type="InterPro" id="IPR013112">
    <property type="entry name" value="FAD-bd_8"/>
</dbReference>
<dbReference type="PANTHER" id="PTHR32361">
    <property type="entry name" value="FERRIC/CUPRIC REDUCTASE TRANSMEMBRANE COMPONENT"/>
    <property type="match status" value="1"/>
</dbReference>
<evidence type="ECO:0000259" key="11">
    <source>
        <dbReference type="PROSITE" id="PS51384"/>
    </source>
</evidence>
<dbReference type="EMBL" id="JAVRRF010000017">
    <property type="protein sequence ID" value="KAK5056960.1"/>
    <property type="molecule type" value="Genomic_DNA"/>
</dbReference>
<comment type="caution">
    <text evidence="12">The sequence shown here is derived from an EMBL/GenBank/DDBJ whole genome shotgun (WGS) entry which is preliminary data.</text>
</comment>
<evidence type="ECO:0000256" key="6">
    <source>
        <dbReference type="ARBA" id="ARBA00022989"/>
    </source>
</evidence>
<evidence type="ECO:0000256" key="4">
    <source>
        <dbReference type="ARBA" id="ARBA00022692"/>
    </source>
</evidence>
<dbReference type="Pfam" id="PF08030">
    <property type="entry name" value="NAD_binding_6"/>
    <property type="match status" value="1"/>
</dbReference>
<comment type="similarity">
    <text evidence="2">Belongs to the ferric reductase (FRE) family.</text>
</comment>
<dbReference type="InterPro" id="IPR051410">
    <property type="entry name" value="Ferric/Cupric_Reductase"/>
</dbReference>
<feature type="transmembrane region" description="Helical" evidence="10">
    <location>
        <begin position="165"/>
        <end position="186"/>
    </location>
</feature>
<reference evidence="12 13" key="1">
    <citation type="submission" date="2023-08" db="EMBL/GenBank/DDBJ databases">
        <title>Black Yeasts Isolated from many extreme environments.</title>
        <authorList>
            <person name="Coleine C."/>
            <person name="Stajich J.E."/>
            <person name="Selbmann L."/>
        </authorList>
    </citation>
    <scope>NUCLEOTIDE SEQUENCE [LARGE SCALE GENOMIC DNA]</scope>
    <source>
        <strain evidence="12 13">CCFEE 6328</strain>
    </source>
</reference>
<name>A0ABR0J585_9EURO</name>
<sequence>MSARAAPSTKANSTSSGSTVYQNAATQAYLDKLNSTLAQNYLWALLGVVALAFLYTVLVRLNAHVRHLASMSNEGALRYFSKSTPTISALKSNLLYSPILYYRRAREIRFSRHVNLGTLPTRFQSTFILLLVITNVFASTWNVPWSDPQLEVLPILRNRTGTLSVANLIPIVVLSSVKNPLIYLLDISYDSFSLMHRWLGRLTILQAIAHTMCHVIMTVQQKGWANLKVSLKTEPFLASGLVATIAVAVMLIHTPKLFRSLSYEFFHHLHIVLAILTMAFLWRHLALKSLPQRYLLLGAVIIWATSRTFRFATLLYRSVGKESCKVNIHSLPGGAVKVSFTPPRPWTYRPGQSLYLTIPSIGLWTAHPFSVAWSEVEGSISRASTLRSMDEKEIMVRNKEEIDLEIPGKQVLSLIVKKHNGFTRKLWERADRSSTALTVNAFIEGPYGTERSLSSYGTVMLFASGVGITHQLPYVRELVEGYRQGTVATKRVTLVWVMPNTECLEWVRGWLQDVLSMEGRREVLKILLFITRGGLNQSIRSPSDMVQITRGRPNVHALMWEEVQQKMGCLGVSVCAGGGLADEVRRVSRVMLDRGANLDLIEEGFGW</sequence>
<feature type="transmembrane region" description="Helical" evidence="10">
    <location>
        <begin position="198"/>
        <end position="217"/>
    </location>
</feature>
<dbReference type="Proteomes" id="UP001345691">
    <property type="component" value="Unassembled WGS sequence"/>
</dbReference>
<dbReference type="PANTHER" id="PTHR32361:SF24">
    <property type="entry name" value="REDUCTASE, PUTATIVE (AFU_ORTHOLOGUE AFUA_3G10820)-RELATED"/>
    <property type="match status" value="1"/>
</dbReference>
<dbReference type="Pfam" id="PF01794">
    <property type="entry name" value="Ferric_reduct"/>
    <property type="match status" value="1"/>
</dbReference>
<feature type="domain" description="FAD-binding FR-type" evidence="11">
    <location>
        <begin position="307"/>
        <end position="453"/>
    </location>
</feature>
<dbReference type="InterPro" id="IPR013121">
    <property type="entry name" value="Fe_red_NAD-bd_6"/>
</dbReference>
<accession>A0ABR0J585</accession>
<evidence type="ECO:0000313" key="13">
    <source>
        <dbReference type="Proteomes" id="UP001345691"/>
    </source>
</evidence>
<dbReference type="InterPro" id="IPR013130">
    <property type="entry name" value="Fe3_Rdtase_TM_dom"/>
</dbReference>
<evidence type="ECO:0000256" key="10">
    <source>
        <dbReference type="SAM" id="Phobius"/>
    </source>
</evidence>
<gene>
    <name evidence="12" type="ORF">LTR69_007598</name>
</gene>
<feature type="transmembrane region" description="Helical" evidence="10">
    <location>
        <begin position="237"/>
        <end position="253"/>
    </location>
</feature>
<dbReference type="PROSITE" id="PS51384">
    <property type="entry name" value="FAD_FR"/>
    <property type="match status" value="1"/>
</dbReference>
<keyword evidence="4 10" id="KW-0812">Transmembrane</keyword>
<dbReference type="InterPro" id="IPR017927">
    <property type="entry name" value="FAD-bd_FR_type"/>
</dbReference>
<keyword evidence="5" id="KW-0249">Electron transport</keyword>
<proteinExistence type="inferred from homology"/>
<feature type="transmembrane region" description="Helical" evidence="10">
    <location>
        <begin position="127"/>
        <end position="145"/>
    </location>
</feature>
<dbReference type="SFLD" id="SFLDS00052">
    <property type="entry name" value="Ferric_Reductase_Domain"/>
    <property type="match status" value="1"/>
</dbReference>
<comment type="subcellular location">
    <subcellularLocation>
        <location evidence="1">Membrane</location>
        <topology evidence="1">Multi-pass membrane protein</topology>
    </subcellularLocation>
</comment>
<organism evidence="12 13">
    <name type="scientific">Exophiala sideris</name>
    <dbReference type="NCBI Taxonomy" id="1016849"/>
    <lineage>
        <taxon>Eukaryota</taxon>
        <taxon>Fungi</taxon>
        <taxon>Dikarya</taxon>
        <taxon>Ascomycota</taxon>
        <taxon>Pezizomycotina</taxon>
        <taxon>Eurotiomycetes</taxon>
        <taxon>Chaetothyriomycetidae</taxon>
        <taxon>Chaetothyriales</taxon>
        <taxon>Herpotrichiellaceae</taxon>
        <taxon>Exophiala</taxon>
    </lineage>
</organism>
<keyword evidence="3" id="KW-0813">Transport</keyword>
<evidence type="ECO:0000313" key="12">
    <source>
        <dbReference type="EMBL" id="KAK5056960.1"/>
    </source>
</evidence>
<evidence type="ECO:0000256" key="9">
    <source>
        <dbReference type="ARBA" id="ARBA00023136"/>
    </source>
</evidence>
<evidence type="ECO:0000256" key="5">
    <source>
        <dbReference type="ARBA" id="ARBA00022982"/>
    </source>
</evidence>
<keyword evidence="9 10" id="KW-0472">Membrane</keyword>
<feature type="transmembrane region" description="Helical" evidence="10">
    <location>
        <begin position="265"/>
        <end position="282"/>
    </location>
</feature>
<dbReference type="SUPFAM" id="SSF52343">
    <property type="entry name" value="Ferredoxin reductase-like, C-terminal NADP-linked domain"/>
    <property type="match status" value="1"/>
</dbReference>
<protein>
    <recommendedName>
        <fullName evidence="11">FAD-binding FR-type domain-containing protein</fullName>
    </recommendedName>
</protein>
<evidence type="ECO:0000256" key="2">
    <source>
        <dbReference type="ARBA" id="ARBA00006278"/>
    </source>
</evidence>
<dbReference type="CDD" id="cd06186">
    <property type="entry name" value="NOX_Duox_like_FAD_NADP"/>
    <property type="match status" value="1"/>
</dbReference>
<keyword evidence="13" id="KW-1185">Reference proteome</keyword>
<dbReference type="Gene3D" id="3.40.50.80">
    <property type="entry name" value="Nucleotide-binding domain of ferredoxin-NADP reductase (FNR) module"/>
    <property type="match status" value="1"/>
</dbReference>
<evidence type="ECO:0000256" key="1">
    <source>
        <dbReference type="ARBA" id="ARBA00004141"/>
    </source>
</evidence>